<dbReference type="GO" id="GO:0002098">
    <property type="term" value="P:tRNA wobble uridine modification"/>
    <property type="evidence" value="ECO:0007669"/>
    <property type="project" value="EnsemblFungi"/>
</dbReference>
<evidence type="ECO:0000256" key="2">
    <source>
        <dbReference type="ARBA" id="ARBA00022737"/>
    </source>
</evidence>
<dbReference type="GO" id="GO:0016226">
    <property type="term" value="P:iron-sulfur cluster assembly"/>
    <property type="evidence" value="ECO:0007669"/>
    <property type="project" value="UniProtKB-UniRule"/>
</dbReference>
<evidence type="ECO:0000313" key="6">
    <source>
        <dbReference type="Proteomes" id="UP000006310"/>
    </source>
</evidence>
<evidence type="ECO:0000313" key="5">
    <source>
        <dbReference type="EMBL" id="CCK69720.1"/>
    </source>
</evidence>
<dbReference type="Proteomes" id="UP000006310">
    <property type="component" value="Chromosome 3"/>
</dbReference>
<dbReference type="InterPro" id="IPR028608">
    <property type="entry name" value="CIAO1/Cia1"/>
</dbReference>
<dbReference type="GO" id="GO:0097361">
    <property type="term" value="C:cytosolic [4Fe-4S] assembly targeting complex"/>
    <property type="evidence" value="ECO:0007669"/>
    <property type="project" value="EnsemblFungi"/>
</dbReference>
<keyword evidence="6" id="KW-1185">Reference proteome</keyword>
<feature type="repeat" description="WD" evidence="4">
    <location>
        <begin position="58"/>
        <end position="101"/>
    </location>
</feature>
<dbReference type="AlphaFoldDB" id="J7R4E3"/>
<dbReference type="InterPro" id="IPR015943">
    <property type="entry name" value="WD40/YVTN_repeat-like_dom_sf"/>
</dbReference>
<dbReference type="PROSITE" id="PS50294">
    <property type="entry name" value="WD_REPEATS_REGION"/>
    <property type="match status" value="3"/>
</dbReference>
<organism evidence="5 6">
    <name type="scientific">Huiozyma naganishii (strain ATCC MYA-139 / BCRC 22969 / CBS 8797 / KCTC 17520 / NBRC 10181 / NCYC 3082 / Yp74L-3)</name>
    <name type="common">Yeast</name>
    <name type="synonym">Kazachstania naganishii</name>
    <dbReference type="NCBI Taxonomy" id="1071383"/>
    <lineage>
        <taxon>Eukaryota</taxon>
        <taxon>Fungi</taxon>
        <taxon>Dikarya</taxon>
        <taxon>Ascomycota</taxon>
        <taxon>Saccharomycotina</taxon>
        <taxon>Saccharomycetes</taxon>
        <taxon>Saccharomycetales</taxon>
        <taxon>Saccharomycetaceae</taxon>
        <taxon>Huiozyma</taxon>
    </lineage>
</organism>
<dbReference type="OrthoDB" id="284782at2759"/>
<feature type="repeat" description="WD" evidence="4">
    <location>
        <begin position="214"/>
        <end position="249"/>
    </location>
</feature>
<sequence>MAISLIRSLKLQNGKTWALDFTPQGNKLAIASEDHKIKLVEIESLEKKQFKLVNVLDDTVHKKAVRTVAWRPHSNPPCLAAGSFDTTVSIWSFANNDNAIEDDDDDDDAGAGLEANEMDLMAIIEGHENEIKGIAWSHDGMFLATCSRDKSVWIWETDEMGEDFECVSVLQEHSQDVKDVTWHPSKYLLASSSYDDSVRIWSEFDDDWECVAVLNGHEGTVWCSDFAKDNSEETRLCSASDDSTVRVWKCVEEEPDGQQQWICESVLPKAHERQIYSVSWSDDGLIASTGSDGSIVVYKESAPAVWEVVETRKLAHTVYEVNEIKWIKVNGRNILVTAGDDGCINVWDFQVLLSQ</sequence>
<dbReference type="InterPro" id="IPR019775">
    <property type="entry name" value="WD40_repeat_CS"/>
</dbReference>
<dbReference type="HOGENOM" id="CLU_000288_57_8_1"/>
<dbReference type="InterPro" id="IPR020472">
    <property type="entry name" value="WD40_PAC1"/>
</dbReference>
<dbReference type="SMART" id="SM00320">
    <property type="entry name" value="WD40"/>
    <property type="match status" value="7"/>
</dbReference>
<gene>
    <name evidence="5" type="primary">KNAG0C06240</name>
    <name evidence="3" type="synonym">CIA1</name>
    <name evidence="5" type="ordered locus">KNAG_0C06240</name>
</gene>
<dbReference type="PANTHER" id="PTHR19920:SF0">
    <property type="entry name" value="CYTOSOLIC IRON-SULFUR PROTEIN ASSEMBLY PROTEIN CIAO1-RELATED"/>
    <property type="match status" value="1"/>
</dbReference>
<dbReference type="RefSeq" id="XP_022463966.1">
    <property type="nucleotide sequence ID" value="XM_022607362.1"/>
</dbReference>
<comment type="subcellular location">
    <subcellularLocation>
        <location evidence="3">Cytoplasm</location>
    </subcellularLocation>
    <subcellularLocation>
        <location evidence="3">Nucleus</location>
    </subcellularLocation>
    <text evidence="3">Preferentially localized to the nucleus.</text>
</comment>
<keyword evidence="1 4" id="KW-0853">WD repeat</keyword>
<evidence type="ECO:0000256" key="1">
    <source>
        <dbReference type="ARBA" id="ARBA00022574"/>
    </source>
</evidence>
<name>J7R4E3_HUIN7</name>
<feature type="repeat" description="WD" evidence="4">
    <location>
        <begin position="170"/>
        <end position="202"/>
    </location>
</feature>
<dbReference type="PANTHER" id="PTHR19920">
    <property type="entry name" value="WD40 PROTEIN CIAO1"/>
    <property type="match status" value="1"/>
</dbReference>
<keyword evidence="3" id="KW-0539">Nucleus</keyword>
<protein>
    <recommendedName>
        <fullName evidence="3">Probable cytosolic iron-sulfur protein assembly protein 1</fullName>
    </recommendedName>
</protein>
<dbReference type="KEGG" id="kng:KNAG_0C06240"/>
<dbReference type="InterPro" id="IPR036322">
    <property type="entry name" value="WD40_repeat_dom_sf"/>
</dbReference>
<dbReference type="eggNOG" id="KOG0645">
    <property type="taxonomic scope" value="Eukaryota"/>
</dbReference>
<dbReference type="PRINTS" id="PR00320">
    <property type="entry name" value="GPROTEINBRPT"/>
</dbReference>
<evidence type="ECO:0000256" key="3">
    <source>
        <dbReference type="HAMAP-Rule" id="MF_03037"/>
    </source>
</evidence>
<dbReference type="EMBL" id="HE978316">
    <property type="protein sequence ID" value="CCK69720.1"/>
    <property type="molecule type" value="Genomic_DNA"/>
</dbReference>
<proteinExistence type="inferred from homology"/>
<keyword evidence="2" id="KW-0677">Repeat</keyword>
<dbReference type="PROSITE" id="PS00678">
    <property type="entry name" value="WD_REPEATS_1"/>
    <property type="match status" value="1"/>
</dbReference>
<dbReference type="GO" id="GO:0005634">
    <property type="term" value="C:nucleus"/>
    <property type="evidence" value="ECO:0007669"/>
    <property type="project" value="UniProtKB-SubCell"/>
</dbReference>
<dbReference type="Pfam" id="PF00400">
    <property type="entry name" value="WD40"/>
    <property type="match status" value="7"/>
</dbReference>
<reference evidence="6" key="2">
    <citation type="submission" date="2012-08" db="EMBL/GenBank/DDBJ databases">
        <title>Genome sequence of Kazachstania naganishii.</title>
        <authorList>
            <person name="Gordon J.L."/>
            <person name="Armisen D."/>
            <person name="Proux-Wera E."/>
            <person name="OhEigeartaigh S.S."/>
            <person name="Byrne K.P."/>
            <person name="Wolfe K.H."/>
        </authorList>
    </citation>
    <scope>NUCLEOTIDE SEQUENCE [LARGE SCALE GENOMIC DNA]</scope>
    <source>
        <strain evidence="6">ATCC MYA-139 / BCRC 22969 / CBS 8797 / CCRC 22969 / KCTC 17520 / NBRC 10181 / NCYC 3082</strain>
    </source>
</reference>
<comment type="subunit">
    <text evidence="3">Interacts with NAR1.</text>
</comment>
<dbReference type="PROSITE" id="PS50082">
    <property type="entry name" value="WD_REPEATS_2"/>
    <property type="match status" value="4"/>
</dbReference>
<dbReference type="HAMAP" id="MF_03037">
    <property type="entry name" value="ciao1"/>
    <property type="match status" value="1"/>
</dbReference>
<dbReference type="GeneID" id="34525400"/>
<comment type="function">
    <text evidence="3">Essential component of the cytosolic iron-sulfur (Fe/S) protein assembly machinery. Required for the maturation of extramitochondrial Fe/S proteins.</text>
</comment>
<dbReference type="InterPro" id="IPR001680">
    <property type="entry name" value="WD40_rpt"/>
</dbReference>
<dbReference type="SUPFAM" id="SSF50978">
    <property type="entry name" value="WD40 repeat-like"/>
    <property type="match status" value="1"/>
</dbReference>
<dbReference type="FunFam" id="2.130.10.10:FF:000705">
    <property type="entry name" value="Probable cytosolic iron-sulfur protein assembly protein 1"/>
    <property type="match status" value="1"/>
</dbReference>
<dbReference type="GO" id="GO:0005829">
    <property type="term" value="C:cytosol"/>
    <property type="evidence" value="ECO:0007669"/>
    <property type="project" value="EnsemblFungi"/>
</dbReference>
<accession>J7R4E3</accession>
<dbReference type="STRING" id="1071383.J7R4E3"/>
<dbReference type="OMA" id="IREIRWS"/>
<comment type="similarity">
    <text evidence="3">Belongs to the WD repeat CIA1 family.</text>
</comment>
<dbReference type="CDD" id="cd00200">
    <property type="entry name" value="WD40"/>
    <property type="match status" value="1"/>
</dbReference>
<keyword evidence="3" id="KW-0963">Cytoplasm</keyword>
<reference evidence="5 6" key="1">
    <citation type="journal article" date="2011" name="Proc. Natl. Acad. Sci. U.S.A.">
        <title>Evolutionary erosion of yeast sex chromosomes by mating-type switching accidents.</title>
        <authorList>
            <person name="Gordon J.L."/>
            <person name="Armisen D."/>
            <person name="Proux-Wera E."/>
            <person name="Oheigeartaigh S.S."/>
            <person name="Byrne K.P."/>
            <person name="Wolfe K.H."/>
        </authorList>
    </citation>
    <scope>NUCLEOTIDE SEQUENCE [LARGE SCALE GENOMIC DNA]</scope>
    <source>
        <strain evidence="6">ATCC MYA-139 / BCRC 22969 / CBS 8797 / CCRC 22969 / KCTC 17520 / NBRC 10181 / NCYC 3082</strain>
    </source>
</reference>
<evidence type="ECO:0000256" key="4">
    <source>
        <dbReference type="PROSITE-ProRule" id="PRU00221"/>
    </source>
</evidence>
<feature type="repeat" description="WD" evidence="4">
    <location>
        <begin position="124"/>
        <end position="156"/>
    </location>
</feature>
<dbReference type="Gene3D" id="2.130.10.10">
    <property type="entry name" value="YVTN repeat-like/Quinoprotein amine dehydrogenase"/>
    <property type="match status" value="1"/>
</dbReference>